<dbReference type="EMBL" id="OBKZ01000017">
    <property type="protein sequence ID" value="SOB52811.1"/>
    <property type="molecule type" value="Genomic_DNA"/>
</dbReference>
<accession>A0AAX2H7V4</accession>
<feature type="domain" description="Solute-binding protein family 3/N-terminal" evidence="3">
    <location>
        <begin position="31"/>
        <end position="242"/>
    </location>
</feature>
<evidence type="ECO:0000313" key="5">
    <source>
        <dbReference type="Proteomes" id="UP000219564"/>
    </source>
</evidence>
<dbReference type="AlphaFoldDB" id="A0AAX2H7V4"/>
<dbReference type="PANTHER" id="PTHR35936:SF6">
    <property type="entry name" value="AMINO ACID ABC TRANSPORTER SUBSTRATE-BINDING PAAT FAMILY PROTEIN"/>
    <property type="match status" value="1"/>
</dbReference>
<proteinExistence type="inferred from homology"/>
<protein>
    <submittedName>
        <fullName evidence="4">Bacterial extracellular solute-binding protein</fullName>
    </submittedName>
</protein>
<evidence type="ECO:0000256" key="2">
    <source>
        <dbReference type="ARBA" id="ARBA00022729"/>
    </source>
</evidence>
<organism evidence="4 5">
    <name type="scientific">Pseudomonas lundensis</name>
    <dbReference type="NCBI Taxonomy" id="86185"/>
    <lineage>
        <taxon>Bacteria</taxon>
        <taxon>Pseudomonadati</taxon>
        <taxon>Pseudomonadota</taxon>
        <taxon>Gammaproteobacteria</taxon>
        <taxon>Pseudomonadales</taxon>
        <taxon>Pseudomonadaceae</taxon>
        <taxon>Pseudomonas</taxon>
    </lineage>
</organism>
<dbReference type="InterPro" id="IPR001638">
    <property type="entry name" value="Solute-binding_3/MltF_N"/>
</dbReference>
<comment type="similarity">
    <text evidence="1">Belongs to the bacterial solute-binding protein 3 family.</text>
</comment>
<dbReference type="Gene3D" id="3.40.190.10">
    <property type="entry name" value="Periplasmic binding protein-like II"/>
    <property type="match status" value="2"/>
</dbReference>
<sequence length="247" mass="27955">MRWTPLILILATVPCLAELPPLRFTIADSWAMPMVRHENGQPTEGILFDVMQSLARQIGYPAQFQVLARARVQSAMDHGEVDVRCFVTPAWVGPNADQYLWSEPLLAQRDVLVGTRQRPAPVNLQTLERQSVGTVLSYTYPSLQPLFDAGRLQRDDARSQEQVLQMLIIGRFNYAVSNQWAVDWINKDLEPADQLHDVALVQEQMLSCMVRNDPQLPTEKILSTLSAMRQSGEIERIISRYTAPSTL</sequence>
<evidence type="ECO:0000313" key="4">
    <source>
        <dbReference type="EMBL" id="SOB52811.1"/>
    </source>
</evidence>
<keyword evidence="2" id="KW-0732">Signal</keyword>
<dbReference type="PANTHER" id="PTHR35936">
    <property type="entry name" value="MEMBRANE-BOUND LYTIC MUREIN TRANSGLYCOSYLASE F"/>
    <property type="match status" value="1"/>
</dbReference>
<reference evidence="4 5" key="1">
    <citation type="submission" date="2017-08" db="EMBL/GenBank/DDBJ databases">
        <authorList>
            <person name="Chaillou S."/>
        </authorList>
    </citation>
    <scope>NUCLEOTIDE SEQUENCE [LARGE SCALE GENOMIC DNA]</scope>
    <source>
        <strain evidence="4 5">MFPA15A1205</strain>
    </source>
</reference>
<comment type="caution">
    <text evidence="4">The sequence shown here is derived from an EMBL/GenBank/DDBJ whole genome shotgun (WGS) entry which is preliminary data.</text>
</comment>
<name>A0AAX2H7V4_9PSED</name>
<dbReference type="RefSeq" id="WP_097192012.1">
    <property type="nucleotide sequence ID" value="NZ_OBKZ01000017.1"/>
</dbReference>
<evidence type="ECO:0000259" key="3">
    <source>
        <dbReference type="Pfam" id="PF00497"/>
    </source>
</evidence>
<dbReference type="Proteomes" id="UP000219564">
    <property type="component" value="Unassembled WGS sequence"/>
</dbReference>
<dbReference type="SUPFAM" id="SSF53850">
    <property type="entry name" value="Periplasmic binding protein-like II"/>
    <property type="match status" value="1"/>
</dbReference>
<dbReference type="Pfam" id="PF00497">
    <property type="entry name" value="SBP_bac_3"/>
    <property type="match status" value="1"/>
</dbReference>
<gene>
    <name evidence="4" type="ORF">PLUA15_240224</name>
</gene>
<evidence type="ECO:0000256" key="1">
    <source>
        <dbReference type="ARBA" id="ARBA00010333"/>
    </source>
</evidence>